<reference evidence="4" key="1">
    <citation type="submission" date="2017-02" db="EMBL/GenBank/DDBJ databases">
        <authorList>
            <person name="Varghese N."/>
            <person name="Submissions S."/>
        </authorList>
    </citation>
    <scope>NUCLEOTIDE SEQUENCE [LARGE SCALE GENOMIC DNA]</scope>
    <source>
        <strain evidence="4">ATCC 49788</strain>
    </source>
</reference>
<dbReference type="STRING" id="92487.SAMN02745130_03528"/>
<feature type="domain" description="EamA" evidence="2">
    <location>
        <begin position="151"/>
        <end position="278"/>
    </location>
</feature>
<feature type="transmembrane region" description="Helical" evidence="1">
    <location>
        <begin position="204"/>
        <end position="222"/>
    </location>
</feature>
<keyword evidence="1" id="KW-0812">Transmembrane</keyword>
<keyword evidence="1" id="KW-0472">Membrane</keyword>
<protein>
    <submittedName>
        <fullName evidence="3">EamA domain-containing membrane protein RarD</fullName>
    </submittedName>
</protein>
<dbReference type="InterPro" id="IPR037185">
    <property type="entry name" value="EmrE-like"/>
</dbReference>
<keyword evidence="4" id="KW-1185">Reference proteome</keyword>
<dbReference type="AlphaFoldDB" id="A0A1T4XVI8"/>
<dbReference type="EMBL" id="FUYB01000024">
    <property type="protein sequence ID" value="SKA93524.1"/>
    <property type="molecule type" value="Genomic_DNA"/>
</dbReference>
<feature type="domain" description="EamA" evidence="2">
    <location>
        <begin position="6"/>
        <end position="139"/>
    </location>
</feature>
<feature type="transmembrane region" description="Helical" evidence="1">
    <location>
        <begin position="148"/>
        <end position="167"/>
    </location>
</feature>
<feature type="transmembrane region" description="Helical" evidence="1">
    <location>
        <begin position="72"/>
        <end position="92"/>
    </location>
</feature>
<dbReference type="OrthoDB" id="6115788at2"/>
<dbReference type="Pfam" id="PF00892">
    <property type="entry name" value="EamA"/>
    <property type="match status" value="2"/>
</dbReference>
<evidence type="ECO:0000313" key="4">
    <source>
        <dbReference type="Proteomes" id="UP000190460"/>
    </source>
</evidence>
<feature type="transmembrane region" description="Helical" evidence="1">
    <location>
        <begin position="179"/>
        <end position="198"/>
    </location>
</feature>
<feature type="transmembrane region" description="Helical" evidence="1">
    <location>
        <begin position="98"/>
        <end position="116"/>
    </location>
</feature>
<sequence>MQNYNKGIALMIFTTFIFAMQDTLTKVLGTNLPVLQFLGIRYLVFFAFAFWWTTRKRPLQAVMKVNNLPIQLLRGVLLGVESLLFAWVLKYIGVGQMHSIFACFPLIVTALSPLVLGEKVGGLRWLAISVGFIGTLIVISPGSLSFTAYSWLAVLCAVLFAVYSLLTRYVASTDSADSSLFYTGLMAAAVNAPFLPWVWQPISWQAGGQLAVLCLLGILSHYSMIQALKHTPAVILQPFNYFVLPWVLLFGFLVFGELVTASQLLGVGLVVGSGLFIVYYQRRLPV</sequence>
<dbReference type="GO" id="GO:0016020">
    <property type="term" value="C:membrane"/>
    <property type="evidence" value="ECO:0007669"/>
    <property type="project" value="InterPro"/>
</dbReference>
<accession>A0A1T4XVI8</accession>
<gene>
    <name evidence="3" type="ORF">SAMN02745130_03528</name>
</gene>
<feature type="transmembrane region" description="Helical" evidence="1">
    <location>
        <begin position="123"/>
        <end position="142"/>
    </location>
</feature>
<evidence type="ECO:0000313" key="3">
    <source>
        <dbReference type="EMBL" id="SKA93524.1"/>
    </source>
</evidence>
<name>A0A1T4XVI8_9GAMM</name>
<feature type="transmembrane region" description="Helical" evidence="1">
    <location>
        <begin position="7"/>
        <end position="28"/>
    </location>
</feature>
<keyword evidence="1" id="KW-1133">Transmembrane helix</keyword>
<dbReference type="Proteomes" id="UP000190460">
    <property type="component" value="Unassembled WGS sequence"/>
</dbReference>
<dbReference type="PANTHER" id="PTHR22911">
    <property type="entry name" value="ACYL-MALONYL CONDENSING ENZYME-RELATED"/>
    <property type="match status" value="1"/>
</dbReference>
<organism evidence="3 4">
    <name type="scientific">Thiothrix eikelboomii</name>
    <dbReference type="NCBI Taxonomy" id="92487"/>
    <lineage>
        <taxon>Bacteria</taxon>
        <taxon>Pseudomonadati</taxon>
        <taxon>Pseudomonadota</taxon>
        <taxon>Gammaproteobacteria</taxon>
        <taxon>Thiotrichales</taxon>
        <taxon>Thiotrichaceae</taxon>
        <taxon>Thiothrix</taxon>
    </lineage>
</organism>
<dbReference type="SUPFAM" id="SSF103481">
    <property type="entry name" value="Multidrug resistance efflux transporter EmrE"/>
    <property type="match status" value="2"/>
</dbReference>
<evidence type="ECO:0000256" key="1">
    <source>
        <dbReference type="SAM" id="Phobius"/>
    </source>
</evidence>
<feature type="transmembrane region" description="Helical" evidence="1">
    <location>
        <begin position="261"/>
        <end position="280"/>
    </location>
</feature>
<dbReference type="InterPro" id="IPR000620">
    <property type="entry name" value="EamA_dom"/>
</dbReference>
<proteinExistence type="predicted"/>
<dbReference type="RefSeq" id="WP_143594409.1">
    <property type="nucleotide sequence ID" value="NZ_FUYB01000024.1"/>
</dbReference>
<dbReference type="PANTHER" id="PTHR22911:SF103">
    <property type="entry name" value="BLR2811 PROTEIN"/>
    <property type="match status" value="1"/>
</dbReference>
<evidence type="ECO:0000259" key="2">
    <source>
        <dbReference type="Pfam" id="PF00892"/>
    </source>
</evidence>
<feature type="transmembrane region" description="Helical" evidence="1">
    <location>
        <begin position="34"/>
        <end position="52"/>
    </location>
</feature>
<feature type="transmembrane region" description="Helical" evidence="1">
    <location>
        <begin position="234"/>
        <end position="255"/>
    </location>
</feature>